<accession>A0A2I2L5R1</accession>
<reference evidence="2" key="1">
    <citation type="submission" date="2017-08" db="EMBL/GenBank/DDBJ databases">
        <authorList>
            <consortium name="Urmite Genomes"/>
        </authorList>
    </citation>
    <scope>NUCLEOTIDE SEQUENCE [LARGE SCALE GENOMIC DNA]</scope>
    <source>
        <strain evidence="2">IHUMI-LCC2</strain>
    </source>
</reference>
<sequence length="108" mass="11875">MLNTILLVLNIFGILLSIILSYFFFVIPLRNLASRALTFIDETNVFANQIAAVPCNFANELNNPVFFPQKKIACETFSAVCSYNPNVMSGVNPTPGICIFTGIPNITI</sequence>
<evidence type="ECO:0000313" key="3">
    <source>
        <dbReference type="Proteomes" id="UP000236316"/>
    </source>
</evidence>
<dbReference type="Proteomes" id="UP000236316">
    <property type="component" value="Segment"/>
</dbReference>
<organism evidence="2">
    <name type="scientific">Orpheovirus IHUMI-LCC2</name>
    <dbReference type="NCBI Taxonomy" id="2023057"/>
    <lineage>
        <taxon>Viruses</taxon>
        <taxon>Varidnaviria</taxon>
        <taxon>Bamfordvirae</taxon>
        <taxon>Nucleocytoviricota</taxon>
        <taxon>Megaviricetes</taxon>
        <taxon>Pimascovirales</taxon>
        <taxon>Ocovirineae</taxon>
        <taxon>Orpheoviridae</taxon>
        <taxon>Alphaorpheovirus</taxon>
        <taxon>Alphaorpheovirus massiliense</taxon>
    </lineage>
</organism>
<keyword evidence="1" id="KW-0472">Membrane</keyword>
<gene>
    <name evidence="2" type="ORF">ORPV_970</name>
</gene>
<dbReference type="RefSeq" id="YP_009449176.1">
    <property type="nucleotide sequence ID" value="NC_036594.1"/>
</dbReference>
<evidence type="ECO:0000256" key="1">
    <source>
        <dbReference type="SAM" id="Phobius"/>
    </source>
</evidence>
<keyword evidence="1 2" id="KW-0812">Transmembrane</keyword>
<evidence type="ECO:0000313" key="2">
    <source>
        <dbReference type="EMBL" id="SNW62874.1"/>
    </source>
</evidence>
<feature type="transmembrane region" description="Helical" evidence="1">
    <location>
        <begin position="6"/>
        <end position="27"/>
    </location>
</feature>
<keyword evidence="1" id="KW-1133">Transmembrane helix</keyword>
<dbReference type="KEGG" id="vg:35382816"/>
<protein>
    <submittedName>
        <fullName evidence="2">Transmembrane domain-containing protein</fullName>
    </submittedName>
</protein>
<name>A0A2I2L5R1_9VIRU</name>
<dbReference type="EMBL" id="LT906555">
    <property type="protein sequence ID" value="SNW62874.1"/>
    <property type="molecule type" value="Genomic_DNA"/>
</dbReference>
<keyword evidence="3" id="KW-1185">Reference proteome</keyword>
<proteinExistence type="predicted"/>
<dbReference type="GeneID" id="35382816"/>